<evidence type="ECO:0000313" key="1">
    <source>
        <dbReference type="EMBL" id="MDH2332474.1"/>
    </source>
</evidence>
<gene>
    <name evidence="1" type="ORF">QDS18_16565</name>
</gene>
<dbReference type="EMBL" id="JARVWT010000006">
    <property type="protein sequence ID" value="MDH2332474.1"/>
    <property type="molecule type" value="Genomic_DNA"/>
</dbReference>
<protein>
    <submittedName>
        <fullName evidence="1">Uncharacterized protein</fullName>
    </submittedName>
</protein>
<dbReference type="RefSeq" id="WP_279834841.1">
    <property type="nucleotide sequence ID" value="NZ_JARVWT010000006.1"/>
</dbReference>
<sequence>MNRTFTEEAAEFKSACRTLVIAVSYSLKLDKLADWFAKKLTKE</sequence>
<comment type="caution">
    <text evidence="1">The sequence shown here is derived from an EMBL/GenBank/DDBJ whole genome shotgun (WGS) entry which is preliminary data.</text>
</comment>
<dbReference type="AlphaFoldDB" id="A0AAP4A4F8"/>
<evidence type="ECO:0000313" key="2">
    <source>
        <dbReference type="Proteomes" id="UP001229409"/>
    </source>
</evidence>
<accession>A0AAP4A4F8</accession>
<organism evidence="1 2">
    <name type="scientific">Paenibacillus polymyxa</name>
    <name type="common">Bacillus polymyxa</name>
    <dbReference type="NCBI Taxonomy" id="1406"/>
    <lineage>
        <taxon>Bacteria</taxon>
        <taxon>Bacillati</taxon>
        <taxon>Bacillota</taxon>
        <taxon>Bacilli</taxon>
        <taxon>Bacillales</taxon>
        <taxon>Paenibacillaceae</taxon>
        <taxon>Paenibacillus</taxon>
    </lineage>
</organism>
<reference evidence="1" key="1">
    <citation type="submission" date="2023-04" db="EMBL/GenBank/DDBJ databases">
        <title>Uncovering the Secrets of Slow-Growing Bacteria in Tropical Savanna Soil through Cultivation and Genomic Analysis.</title>
        <authorList>
            <person name="Goncalves O.S."/>
            <person name="Santana M.F."/>
        </authorList>
    </citation>
    <scope>NUCLEOTIDE SEQUENCE</scope>
    <source>
        <strain evidence="1">ANTI</strain>
    </source>
</reference>
<dbReference type="Proteomes" id="UP001229409">
    <property type="component" value="Unassembled WGS sequence"/>
</dbReference>
<proteinExistence type="predicted"/>
<name>A0AAP4A4F8_PAEPO</name>